<feature type="region of interest" description="Disordered" evidence="1">
    <location>
        <begin position="1"/>
        <end position="32"/>
    </location>
</feature>
<reference evidence="3" key="2">
    <citation type="submission" date="2020-07" db="EMBL/GenBank/DDBJ databases">
        <authorList>
            <person name="Vera ALvarez R."/>
            <person name="Arias-Moreno D.M."/>
            <person name="Jimenez-Jacinto V."/>
            <person name="Jimenez-Bremont J.F."/>
            <person name="Swaminathan K."/>
            <person name="Moose S.P."/>
            <person name="Guerrero-Gonzalez M.L."/>
            <person name="Marino-Ramirez L."/>
            <person name="Landsman D."/>
            <person name="Rodriguez-Kessler M."/>
            <person name="Delgado-Sanchez P."/>
        </authorList>
    </citation>
    <scope>NUCLEOTIDE SEQUENCE</scope>
    <source>
        <tissue evidence="3">Cladode</tissue>
    </source>
</reference>
<sequence length="99" mass="11441">MHTQPHNDVFGNQKNQVPQRRPKEAKKLHTMGKPRWQDRASGYCRSSTPSWRRLAIKMSTACRLPTGSHGSLFRVFSQPAFFLFIALSWDFFAVFLGDE</sequence>
<reference evidence="3" key="1">
    <citation type="journal article" date="2013" name="J. Plant Res.">
        <title>Effect of fungi and light on seed germination of three Opuntia species from semiarid lands of central Mexico.</title>
        <authorList>
            <person name="Delgado-Sanchez P."/>
            <person name="Jimenez-Bremont J.F."/>
            <person name="Guerrero-Gonzalez Mde L."/>
            <person name="Flores J."/>
        </authorList>
    </citation>
    <scope>NUCLEOTIDE SEQUENCE</scope>
    <source>
        <tissue evidence="3">Cladode</tissue>
    </source>
</reference>
<keyword evidence="2" id="KW-1133">Transmembrane helix</keyword>
<accession>A0A7C8ZLD9</accession>
<protein>
    <submittedName>
        <fullName evidence="3">Uncharacterized protein</fullName>
    </submittedName>
</protein>
<feature type="compositionally biased region" description="Polar residues" evidence="1">
    <location>
        <begin position="1"/>
        <end position="18"/>
    </location>
</feature>
<evidence type="ECO:0000256" key="1">
    <source>
        <dbReference type="SAM" id="MobiDB-lite"/>
    </source>
</evidence>
<dbReference type="EMBL" id="GISG01141439">
    <property type="protein sequence ID" value="MBA4645211.1"/>
    <property type="molecule type" value="Transcribed_RNA"/>
</dbReference>
<keyword evidence="2" id="KW-0812">Transmembrane</keyword>
<proteinExistence type="predicted"/>
<evidence type="ECO:0000313" key="3">
    <source>
        <dbReference type="EMBL" id="MBA4645211.1"/>
    </source>
</evidence>
<feature type="transmembrane region" description="Helical" evidence="2">
    <location>
        <begin position="80"/>
        <end position="97"/>
    </location>
</feature>
<keyword evidence="2" id="KW-0472">Membrane</keyword>
<dbReference type="EMBL" id="GISG01141442">
    <property type="protein sequence ID" value="MBA4645213.1"/>
    <property type="molecule type" value="Transcribed_RNA"/>
</dbReference>
<evidence type="ECO:0000256" key="2">
    <source>
        <dbReference type="SAM" id="Phobius"/>
    </source>
</evidence>
<name>A0A7C8ZLD9_OPUST</name>
<organism evidence="3">
    <name type="scientific">Opuntia streptacantha</name>
    <name type="common">Prickly pear cactus</name>
    <name type="synonym">Opuntia cardona</name>
    <dbReference type="NCBI Taxonomy" id="393608"/>
    <lineage>
        <taxon>Eukaryota</taxon>
        <taxon>Viridiplantae</taxon>
        <taxon>Streptophyta</taxon>
        <taxon>Embryophyta</taxon>
        <taxon>Tracheophyta</taxon>
        <taxon>Spermatophyta</taxon>
        <taxon>Magnoliopsida</taxon>
        <taxon>eudicotyledons</taxon>
        <taxon>Gunneridae</taxon>
        <taxon>Pentapetalae</taxon>
        <taxon>Caryophyllales</taxon>
        <taxon>Cactineae</taxon>
        <taxon>Cactaceae</taxon>
        <taxon>Opuntioideae</taxon>
        <taxon>Opuntia</taxon>
    </lineage>
</organism>
<dbReference type="AlphaFoldDB" id="A0A7C8ZLD9"/>
<dbReference type="EMBL" id="GISG01141440">
    <property type="protein sequence ID" value="MBA4645212.1"/>
    <property type="molecule type" value="Transcribed_RNA"/>
</dbReference>